<evidence type="ECO:0000313" key="2">
    <source>
        <dbReference type="Proteomes" id="UP000319801"/>
    </source>
</evidence>
<comment type="caution">
    <text evidence="1">The sequence shown here is derived from an EMBL/GenBank/DDBJ whole genome shotgun (WGS) entry which is preliminary data.</text>
</comment>
<organism evidence="1 2">
    <name type="scientific">Bagarius yarrelli</name>
    <name type="common">Goonch</name>
    <name type="synonym">Bagrus yarrelli</name>
    <dbReference type="NCBI Taxonomy" id="175774"/>
    <lineage>
        <taxon>Eukaryota</taxon>
        <taxon>Metazoa</taxon>
        <taxon>Chordata</taxon>
        <taxon>Craniata</taxon>
        <taxon>Vertebrata</taxon>
        <taxon>Euteleostomi</taxon>
        <taxon>Actinopterygii</taxon>
        <taxon>Neopterygii</taxon>
        <taxon>Teleostei</taxon>
        <taxon>Ostariophysi</taxon>
        <taxon>Siluriformes</taxon>
        <taxon>Sisoridae</taxon>
        <taxon>Sisorinae</taxon>
        <taxon>Bagarius</taxon>
    </lineage>
</organism>
<gene>
    <name evidence="1" type="ORF">Baya_12968</name>
</gene>
<protein>
    <submittedName>
        <fullName evidence="1">Uncharacterized protein</fullName>
    </submittedName>
</protein>
<accession>A0A556V535</accession>
<dbReference type="AlphaFoldDB" id="A0A556V535"/>
<name>A0A556V535_BAGYA</name>
<keyword evidence="2" id="KW-1185">Reference proteome</keyword>
<evidence type="ECO:0000313" key="1">
    <source>
        <dbReference type="EMBL" id="TSV02048.1"/>
    </source>
</evidence>
<proteinExistence type="predicted"/>
<reference evidence="1 2" key="1">
    <citation type="journal article" date="2019" name="Genome Biol. Evol.">
        <title>Whole-Genome Sequencing of the Giant Devil Catfish, Bagarius yarrelli.</title>
        <authorList>
            <person name="Jiang W."/>
            <person name="Lv Y."/>
            <person name="Cheng L."/>
            <person name="Yang K."/>
            <person name="Chao B."/>
            <person name="Wang X."/>
            <person name="Li Y."/>
            <person name="Pan X."/>
            <person name="You X."/>
            <person name="Zhang Y."/>
            <person name="Yang J."/>
            <person name="Li J."/>
            <person name="Zhang X."/>
            <person name="Liu S."/>
            <person name="Sun C."/>
            <person name="Yang J."/>
            <person name="Shi Q."/>
        </authorList>
    </citation>
    <scope>NUCLEOTIDE SEQUENCE [LARGE SCALE GENOMIC DNA]</scope>
    <source>
        <strain evidence="1">JWS20170419001</strain>
        <tissue evidence="1">Muscle</tissue>
    </source>
</reference>
<sequence length="109" mass="11732">MDELVQPAGIGTDGRVTVNERLIKIRSAEARAPRFQSGLSGLYSPARAKKSSERYRFGHHASLAAPLDCGSSFADDPMDRSTLVVLKSQSGEVTSSSTVSVRPLLLTNR</sequence>
<dbReference type="EMBL" id="VCAZ01000122">
    <property type="protein sequence ID" value="TSV02048.1"/>
    <property type="molecule type" value="Genomic_DNA"/>
</dbReference>
<dbReference type="Proteomes" id="UP000319801">
    <property type="component" value="Unassembled WGS sequence"/>
</dbReference>